<dbReference type="AlphaFoldDB" id="A0A9D1JKS9"/>
<dbReference type="Gene3D" id="1.10.10.60">
    <property type="entry name" value="Homeodomain-like"/>
    <property type="match status" value="1"/>
</dbReference>
<dbReference type="InterPro" id="IPR053142">
    <property type="entry name" value="PchR_regulatory_protein"/>
</dbReference>
<feature type="domain" description="HTH araC/xylS-type" evidence="4">
    <location>
        <begin position="230"/>
        <end position="328"/>
    </location>
</feature>
<evidence type="ECO:0000256" key="1">
    <source>
        <dbReference type="ARBA" id="ARBA00023015"/>
    </source>
</evidence>
<reference evidence="5" key="1">
    <citation type="submission" date="2020-10" db="EMBL/GenBank/DDBJ databases">
        <authorList>
            <person name="Gilroy R."/>
        </authorList>
    </citation>
    <scope>NUCLEOTIDE SEQUENCE</scope>
    <source>
        <strain evidence="5">CHK190-19873</strain>
    </source>
</reference>
<protein>
    <submittedName>
        <fullName evidence="5">Helix-turn-helix transcriptional regulator</fullName>
    </submittedName>
</protein>
<dbReference type="SUPFAM" id="SSF46689">
    <property type="entry name" value="Homeodomain-like"/>
    <property type="match status" value="1"/>
</dbReference>
<dbReference type="Proteomes" id="UP000823935">
    <property type="component" value="Unassembled WGS sequence"/>
</dbReference>
<evidence type="ECO:0000259" key="4">
    <source>
        <dbReference type="PROSITE" id="PS01124"/>
    </source>
</evidence>
<gene>
    <name evidence="5" type="ORF">IAB44_10935</name>
</gene>
<evidence type="ECO:0000313" key="5">
    <source>
        <dbReference type="EMBL" id="HIS32043.1"/>
    </source>
</evidence>
<dbReference type="InterPro" id="IPR018062">
    <property type="entry name" value="HTH_AraC-typ_CS"/>
</dbReference>
<evidence type="ECO:0000256" key="3">
    <source>
        <dbReference type="ARBA" id="ARBA00023163"/>
    </source>
</evidence>
<dbReference type="EMBL" id="DVIQ01000067">
    <property type="protein sequence ID" value="HIS32043.1"/>
    <property type="molecule type" value="Genomic_DNA"/>
</dbReference>
<dbReference type="PRINTS" id="PR00032">
    <property type="entry name" value="HTHARAC"/>
</dbReference>
<dbReference type="InterPro" id="IPR009057">
    <property type="entry name" value="Homeodomain-like_sf"/>
</dbReference>
<sequence length="343" mass="38702">MEQEQLLRIEKNLQDVPKGTLKVEHHFNGPTETNLFTESFQTRTEGKGKMTAYQVFPGIQLSLNASLGEQAAFHHESHAHILEINHCQTGRIGWNFNNGTSVYLGPGDLSLHSMECCADSVMLFPLGYCESISVSINLEELKKHPLPILQETSVSIEQLDRSFCRPDKSIALPSSPAIEGIFRPLYTVPEEIRLPYFKLKVQELILYLGYLNPNPAGLTQYCSRQTALIKDIHTLLTEHLDQRFTIEELSKKYLINTSSLKEVFKGVYGLPIATYMKEYRIHRGMELLRQTDDSIAEIAAKVGYETQGKFTKAFKDLVKTTPTAYRKNCSSSARTCAHAAQTI</sequence>
<dbReference type="GO" id="GO:0003700">
    <property type="term" value="F:DNA-binding transcription factor activity"/>
    <property type="evidence" value="ECO:0007669"/>
    <property type="project" value="InterPro"/>
</dbReference>
<dbReference type="GO" id="GO:0043565">
    <property type="term" value="F:sequence-specific DNA binding"/>
    <property type="evidence" value="ECO:0007669"/>
    <property type="project" value="InterPro"/>
</dbReference>
<dbReference type="PROSITE" id="PS01124">
    <property type="entry name" value="HTH_ARAC_FAMILY_2"/>
    <property type="match status" value="1"/>
</dbReference>
<keyword evidence="2" id="KW-0238">DNA-binding</keyword>
<comment type="caution">
    <text evidence="5">The sequence shown here is derived from an EMBL/GenBank/DDBJ whole genome shotgun (WGS) entry which is preliminary data.</text>
</comment>
<accession>A0A9D1JKS9</accession>
<keyword evidence="1" id="KW-0805">Transcription regulation</keyword>
<dbReference type="SMART" id="SM00342">
    <property type="entry name" value="HTH_ARAC"/>
    <property type="match status" value="1"/>
</dbReference>
<organism evidence="5 6">
    <name type="scientific">Candidatus Limivivens intestinipullorum</name>
    <dbReference type="NCBI Taxonomy" id="2840858"/>
    <lineage>
        <taxon>Bacteria</taxon>
        <taxon>Bacillati</taxon>
        <taxon>Bacillota</taxon>
        <taxon>Clostridia</taxon>
        <taxon>Lachnospirales</taxon>
        <taxon>Lachnospiraceae</taxon>
        <taxon>Lachnospiraceae incertae sedis</taxon>
        <taxon>Candidatus Limivivens</taxon>
    </lineage>
</organism>
<proteinExistence type="predicted"/>
<keyword evidence="3" id="KW-0804">Transcription</keyword>
<dbReference type="PROSITE" id="PS00041">
    <property type="entry name" value="HTH_ARAC_FAMILY_1"/>
    <property type="match status" value="1"/>
</dbReference>
<evidence type="ECO:0000256" key="2">
    <source>
        <dbReference type="ARBA" id="ARBA00023125"/>
    </source>
</evidence>
<dbReference type="PANTHER" id="PTHR47893:SF1">
    <property type="entry name" value="REGULATORY PROTEIN PCHR"/>
    <property type="match status" value="1"/>
</dbReference>
<reference evidence="5" key="2">
    <citation type="journal article" date="2021" name="PeerJ">
        <title>Extensive microbial diversity within the chicken gut microbiome revealed by metagenomics and culture.</title>
        <authorList>
            <person name="Gilroy R."/>
            <person name="Ravi A."/>
            <person name="Getino M."/>
            <person name="Pursley I."/>
            <person name="Horton D.L."/>
            <person name="Alikhan N.F."/>
            <person name="Baker D."/>
            <person name="Gharbi K."/>
            <person name="Hall N."/>
            <person name="Watson M."/>
            <person name="Adriaenssens E.M."/>
            <person name="Foster-Nyarko E."/>
            <person name="Jarju S."/>
            <person name="Secka A."/>
            <person name="Antonio M."/>
            <person name="Oren A."/>
            <person name="Chaudhuri R.R."/>
            <person name="La Ragione R."/>
            <person name="Hildebrand F."/>
            <person name="Pallen M.J."/>
        </authorList>
    </citation>
    <scope>NUCLEOTIDE SEQUENCE</scope>
    <source>
        <strain evidence="5">CHK190-19873</strain>
    </source>
</reference>
<dbReference type="Pfam" id="PF12833">
    <property type="entry name" value="HTH_18"/>
    <property type="match status" value="1"/>
</dbReference>
<dbReference type="PANTHER" id="PTHR47893">
    <property type="entry name" value="REGULATORY PROTEIN PCHR"/>
    <property type="match status" value="1"/>
</dbReference>
<dbReference type="InterPro" id="IPR020449">
    <property type="entry name" value="Tscrpt_reg_AraC-type_HTH"/>
</dbReference>
<evidence type="ECO:0000313" key="6">
    <source>
        <dbReference type="Proteomes" id="UP000823935"/>
    </source>
</evidence>
<name>A0A9D1JKS9_9FIRM</name>
<dbReference type="InterPro" id="IPR018060">
    <property type="entry name" value="HTH_AraC"/>
</dbReference>